<evidence type="ECO:0000256" key="3">
    <source>
        <dbReference type="ARBA" id="ARBA00022840"/>
    </source>
</evidence>
<dbReference type="InterPro" id="IPR001482">
    <property type="entry name" value="T2SS/T4SS_dom"/>
</dbReference>
<dbReference type="PANTHER" id="PTHR30258:SF2">
    <property type="entry name" value="COMG OPERON PROTEIN 1"/>
    <property type="match status" value="1"/>
</dbReference>
<dbReference type="SUPFAM" id="SSF52540">
    <property type="entry name" value="P-loop containing nucleoside triphosphate hydrolases"/>
    <property type="match status" value="1"/>
</dbReference>
<protein>
    <submittedName>
        <fullName evidence="5">GspE/PulE family protein</fullName>
    </submittedName>
</protein>
<evidence type="ECO:0000256" key="2">
    <source>
        <dbReference type="ARBA" id="ARBA00022741"/>
    </source>
</evidence>
<dbReference type="InterPro" id="IPR003593">
    <property type="entry name" value="AAA+_ATPase"/>
</dbReference>
<dbReference type="Pfam" id="PF00437">
    <property type="entry name" value="T2SSE"/>
    <property type="match status" value="1"/>
</dbReference>
<proteinExistence type="inferred from homology"/>
<dbReference type="CDD" id="cd01129">
    <property type="entry name" value="PulE-GspE-like"/>
    <property type="match status" value="1"/>
</dbReference>
<dbReference type="PROSITE" id="PS00662">
    <property type="entry name" value="T2SP_E"/>
    <property type="match status" value="1"/>
</dbReference>
<comment type="caution">
    <text evidence="5">The sequence shown here is derived from an EMBL/GenBank/DDBJ whole genome shotgun (WGS) entry which is preliminary data.</text>
</comment>
<feature type="domain" description="Bacterial type II secretion system protein E" evidence="4">
    <location>
        <begin position="344"/>
        <end position="358"/>
    </location>
</feature>
<accession>A0ABW9GZ29</accession>
<dbReference type="Proteomes" id="UP001631949">
    <property type="component" value="Unassembled WGS sequence"/>
</dbReference>
<dbReference type="EMBL" id="JBJUVG010000007">
    <property type="protein sequence ID" value="MFM9413874.1"/>
    <property type="molecule type" value="Genomic_DNA"/>
</dbReference>
<name>A0ABW9GZ29_9FIRM</name>
<organism evidence="5 6">
    <name type="scientific">Peptococcus simiae</name>
    <dbReference type="NCBI Taxonomy" id="1643805"/>
    <lineage>
        <taxon>Bacteria</taxon>
        <taxon>Bacillati</taxon>
        <taxon>Bacillota</taxon>
        <taxon>Clostridia</taxon>
        <taxon>Eubacteriales</taxon>
        <taxon>Peptococcaceae</taxon>
        <taxon>Peptococcus</taxon>
    </lineage>
</organism>
<evidence type="ECO:0000313" key="5">
    <source>
        <dbReference type="EMBL" id="MFM9413874.1"/>
    </source>
</evidence>
<gene>
    <name evidence="5" type="ORF">ACKQTC_05805</name>
</gene>
<reference evidence="5 6" key="1">
    <citation type="journal article" date="2016" name="Int. J. Syst. Evol. Microbiol.">
        <title>Peptococcus simiae sp. nov., isolated from rhesus macaque faeces and emended description of the genus Peptococcus.</title>
        <authorList>
            <person name="Shkoporov A.N."/>
            <person name="Efimov B.A."/>
            <person name="Kondova I."/>
            <person name="Ouwerling B."/>
            <person name="Chaplin A.V."/>
            <person name="Shcherbakova V.A."/>
            <person name="Langermans J.A.M."/>
        </authorList>
    </citation>
    <scope>NUCLEOTIDE SEQUENCE [LARGE SCALE GENOMIC DNA]</scope>
    <source>
        <strain evidence="5 6">M108</strain>
    </source>
</reference>
<sequence>MTDFGQWIAQAYPSHMKAYQEAGGALGPWAENHLPADWPASFEAFYGAPYVSLADGEVLALTDDFQDQLAGSYLQARVDGVRYLVTAARTRPSDLPGDDLALALTEETAIHVALWQQLAPQKSRPPAGGRPVWLDLDQPAPGANIENLISQVLIAALAAEASDIHIEPGDRLLVRIRCQREMQTLCQLDRAYAESMINRLKLAGQMDIGEHILPLDGHFNIRYRQQLIDVRVASLATKNGEKLVLRLLPAIWQGRSLVSLGYRPERAAHLRQLVQSPHGLVILSGPTNSGKTTTLYTLLNELKNDGLVCYTIEDPVEIDLSGVNQIQVNLSRDLDFPRALRGILRMDPDVILVGELRDAETAQIAVRAALTGHLVLTTLHAYDAHAVFHRLLDLGVSRDLIASVLLASQNQRLLPRKRPGDACQTGRDGAGLAIVEECWVPDEADRAGIRAGLSGADLRRQALEKGFLPMEEDIALKLGLEILEGPADQSSPGR</sequence>
<dbReference type="Gene3D" id="3.40.50.300">
    <property type="entry name" value="P-loop containing nucleotide triphosphate hydrolases"/>
    <property type="match status" value="1"/>
</dbReference>
<comment type="similarity">
    <text evidence="1">Belongs to the GSP E family.</text>
</comment>
<keyword evidence="2" id="KW-0547">Nucleotide-binding</keyword>
<evidence type="ECO:0000259" key="4">
    <source>
        <dbReference type="PROSITE" id="PS00662"/>
    </source>
</evidence>
<evidence type="ECO:0000256" key="1">
    <source>
        <dbReference type="ARBA" id="ARBA00006611"/>
    </source>
</evidence>
<dbReference type="SMART" id="SM00382">
    <property type="entry name" value="AAA"/>
    <property type="match status" value="1"/>
</dbReference>
<dbReference type="Gene3D" id="3.30.450.90">
    <property type="match status" value="1"/>
</dbReference>
<evidence type="ECO:0000313" key="6">
    <source>
        <dbReference type="Proteomes" id="UP001631949"/>
    </source>
</evidence>
<keyword evidence="3" id="KW-0067">ATP-binding</keyword>
<keyword evidence="6" id="KW-1185">Reference proteome</keyword>
<dbReference type="RefSeq" id="WP_408977488.1">
    <property type="nucleotide sequence ID" value="NZ_JBJUVG010000007.1"/>
</dbReference>
<dbReference type="InterPro" id="IPR027417">
    <property type="entry name" value="P-loop_NTPase"/>
</dbReference>
<dbReference type="PANTHER" id="PTHR30258">
    <property type="entry name" value="TYPE II SECRETION SYSTEM PROTEIN GSPE-RELATED"/>
    <property type="match status" value="1"/>
</dbReference>